<evidence type="ECO:0000313" key="3">
    <source>
        <dbReference type="Proteomes" id="UP000077069"/>
    </source>
</evidence>
<feature type="signal peptide" evidence="1">
    <location>
        <begin position="1"/>
        <end position="23"/>
    </location>
</feature>
<evidence type="ECO:0000313" key="2">
    <source>
        <dbReference type="EMBL" id="OAG05102.1"/>
    </source>
</evidence>
<dbReference type="GeneID" id="28762198"/>
<dbReference type="EMBL" id="KV441553">
    <property type="protein sequence ID" value="OAG05102.1"/>
    <property type="molecule type" value="Genomic_DNA"/>
</dbReference>
<evidence type="ECO:0000256" key="1">
    <source>
        <dbReference type="SAM" id="SignalP"/>
    </source>
</evidence>
<dbReference type="AlphaFoldDB" id="A0A177CDV7"/>
<keyword evidence="3" id="KW-1185">Reference proteome</keyword>
<name>A0A177CDV7_9PLEO</name>
<reference evidence="2 3" key="1">
    <citation type="submission" date="2016-05" db="EMBL/GenBank/DDBJ databases">
        <title>Comparative analysis of secretome profiles of manganese(II)-oxidizing ascomycete fungi.</title>
        <authorList>
            <consortium name="DOE Joint Genome Institute"/>
            <person name="Zeiner C.A."/>
            <person name="Purvine S.O."/>
            <person name="Zink E.M."/>
            <person name="Wu S."/>
            <person name="Pasa-Tolic L."/>
            <person name="Chaput D.L."/>
            <person name="Haridas S."/>
            <person name="Grigoriev I.V."/>
            <person name="Santelli C.M."/>
            <person name="Hansel C.M."/>
        </authorList>
    </citation>
    <scope>NUCLEOTIDE SEQUENCE [LARGE SCALE GENOMIC DNA]</scope>
    <source>
        <strain evidence="2 3">AP3s5-JAC2a</strain>
    </source>
</reference>
<sequence length="129" mass="14159">MLDFLSVVRLLSIVHLLPWLHSSSPGPRHAADSVLGQLRDADAMPWRLLAASRYHGYASAAESVPRLSPSSPITSLVASQIPRRRLELVGHLDSTLGQSDLRLRGRADVLDGSSPLVVRYSTYHTVRRG</sequence>
<keyword evidence="1" id="KW-0732">Signal</keyword>
<dbReference type="Proteomes" id="UP000077069">
    <property type="component" value="Unassembled WGS sequence"/>
</dbReference>
<evidence type="ECO:0008006" key="4">
    <source>
        <dbReference type="Google" id="ProtNLM"/>
    </source>
</evidence>
<organism evidence="2 3">
    <name type="scientific">Paraphaeosphaeria sporulosa</name>
    <dbReference type="NCBI Taxonomy" id="1460663"/>
    <lineage>
        <taxon>Eukaryota</taxon>
        <taxon>Fungi</taxon>
        <taxon>Dikarya</taxon>
        <taxon>Ascomycota</taxon>
        <taxon>Pezizomycotina</taxon>
        <taxon>Dothideomycetes</taxon>
        <taxon>Pleosporomycetidae</taxon>
        <taxon>Pleosporales</taxon>
        <taxon>Massarineae</taxon>
        <taxon>Didymosphaeriaceae</taxon>
        <taxon>Paraphaeosphaeria</taxon>
    </lineage>
</organism>
<dbReference type="RefSeq" id="XP_018035467.1">
    <property type="nucleotide sequence ID" value="XM_018178712.1"/>
</dbReference>
<protein>
    <recommendedName>
        <fullName evidence="4">Secreted protein</fullName>
    </recommendedName>
</protein>
<accession>A0A177CDV7</accession>
<dbReference type="InParanoid" id="A0A177CDV7"/>
<gene>
    <name evidence="2" type="ORF">CC84DRAFT_1165430</name>
</gene>
<feature type="chain" id="PRO_5008058034" description="Secreted protein" evidence="1">
    <location>
        <begin position="24"/>
        <end position="129"/>
    </location>
</feature>
<proteinExistence type="predicted"/>